<comment type="subunit">
    <text evidence="7">Homodimer.</text>
</comment>
<feature type="site" description="Important for tRNA non-discrimination" evidence="7">
    <location>
        <position position="31"/>
    </location>
</feature>
<dbReference type="CDD" id="cd00777">
    <property type="entry name" value="AspRS_core"/>
    <property type="match status" value="1"/>
</dbReference>
<evidence type="ECO:0000313" key="10">
    <source>
        <dbReference type="EMBL" id="GGL19848.1"/>
    </source>
</evidence>
<feature type="binding site" evidence="7">
    <location>
        <position position="484"/>
    </location>
    <ligand>
        <name>L-aspartate</name>
        <dbReference type="ChEBI" id="CHEBI:29991"/>
    </ligand>
</feature>
<keyword evidence="5 7" id="KW-0648">Protein biosynthesis</keyword>
<dbReference type="Gene3D" id="3.30.930.10">
    <property type="entry name" value="Bira Bifunctional Protein, Domain 2"/>
    <property type="match status" value="1"/>
</dbReference>
<keyword evidence="6 7" id="KW-0030">Aminoacyl-tRNA synthetase</keyword>
<feature type="binding site" evidence="7">
    <location>
        <begin position="214"/>
        <end position="216"/>
    </location>
    <ligand>
        <name>ATP</name>
        <dbReference type="ChEBI" id="CHEBI:30616"/>
    </ligand>
</feature>
<evidence type="ECO:0000259" key="9">
    <source>
        <dbReference type="PROSITE" id="PS50862"/>
    </source>
</evidence>
<dbReference type="PRINTS" id="PR01042">
    <property type="entry name" value="TRNASYNTHASP"/>
</dbReference>
<dbReference type="SUPFAM" id="SSF55261">
    <property type="entry name" value="GAD domain-like"/>
    <property type="match status" value="1"/>
</dbReference>
<dbReference type="NCBIfam" id="NF001750">
    <property type="entry name" value="PRK00476.1"/>
    <property type="match status" value="1"/>
</dbReference>
<organism evidence="10 11">
    <name type="scientific">Mangrovihabitans endophyticus</name>
    <dbReference type="NCBI Taxonomy" id="1751298"/>
    <lineage>
        <taxon>Bacteria</taxon>
        <taxon>Bacillati</taxon>
        <taxon>Actinomycetota</taxon>
        <taxon>Actinomycetes</taxon>
        <taxon>Micromonosporales</taxon>
        <taxon>Micromonosporaceae</taxon>
        <taxon>Mangrovihabitans</taxon>
    </lineage>
</organism>
<evidence type="ECO:0000256" key="3">
    <source>
        <dbReference type="ARBA" id="ARBA00022741"/>
    </source>
</evidence>
<feature type="region of interest" description="Aspartate" evidence="7">
    <location>
        <begin position="192"/>
        <end position="195"/>
    </location>
</feature>
<feature type="binding site" evidence="7">
    <location>
        <position position="168"/>
    </location>
    <ligand>
        <name>L-aspartate</name>
        <dbReference type="ChEBI" id="CHEBI:29991"/>
    </ligand>
</feature>
<keyword evidence="3 7" id="KW-0547">Nucleotide-binding</keyword>
<evidence type="ECO:0000256" key="6">
    <source>
        <dbReference type="ARBA" id="ARBA00023146"/>
    </source>
</evidence>
<dbReference type="Gene3D" id="2.40.50.140">
    <property type="entry name" value="Nucleic acid-binding proteins"/>
    <property type="match status" value="1"/>
</dbReference>
<dbReference type="Pfam" id="PF01336">
    <property type="entry name" value="tRNA_anti-codon"/>
    <property type="match status" value="1"/>
</dbReference>
<keyword evidence="11" id="KW-1185">Reference proteome</keyword>
<dbReference type="Pfam" id="PF00152">
    <property type="entry name" value="tRNA-synt_2"/>
    <property type="match status" value="1"/>
</dbReference>
<evidence type="ECO:0000256" key="4">
    <source>
        <dbReference type="ARBA" id="ARBA00022840"/>
    </source>
</evidence>
<keyword evidence="2 7" id="KW-0436">Ligase</keyword>
<comment type="caution">
    <text evidence="10">The sequence shown here is derived from an EMBL/GenBank/DDBJ whole genome shotgun (WGS) entry which is preliminary data.</text>
</comment>
<dbReference type="PANTHER" id="PTHR22594">
    <property type="entry name" value="ASPARTYL/LYSYL-TRNA SYNTHETASE"/>
    <property type="match status" value="1"/>
</dbReference>
<dbReference type="Gene3D" id="3.30.1360.30">
    <property type="entry name" value="GAD-like domain"/>
    <property type="match status" value="1"/>
</dbReference>
<dbReference type="EC" id="6.1.1.23" evidence="7"/>
<dbReference type="RefSeq" id="WP_189082998.1">
    <property type="nucleotide sequence ID" value="NZ_BMMX01000071.1"/>
</dbReference>
<comment type="catalytic activity">
    <reaction evidence="7">
        <text>tRNA(Asx) + L-aspartate + ATP = L-aspartyl-tRNA(Asx) + AMP + diphosphate</text>
        <dbReference type="Rhea" id="RHEA:18349"/>
        <dbReference type="Rhea" id="RHEA-COMP:9710"/>
        <dbReference type="Rhea" id="RHEA-COMP:9711"/>
        <dbReference type="ChEBI" id="CHEBI:29991"/>
        <dbReference type="ChEBI" id="CHEBI:30616"/>
        <dbReference type="ChEBI" id="CHEBI:33019"/>
        <dbReference type="ChEBI" id="CHEBI:78442"/>
        <dbReference type="ChEBI" id="CHEBI:78516"/>
        <dbReference type="ChEBI" id="CHEBI:456215"/>
        <dbReference type="EC" id="6.1.1.23"/>
    </reaction>
</comment>
<dbReference type="HAMAP" id="MF_00044">
    <property type="entry name" value="Asp_tRNA_synth_type1"/>
    <property type="match status" value="1"/>
</dbReference>
<dbReference type="GO" id="GO:0003676">
    <property type="term" value="F:nucleic acid binding"/>
    <property type="evidence" value="ECO:0007669"/>
    <property type="project" value="InterPro"/>
</dbReference>
<keyword evidence="7" id="KW-0963">Cytoplasm</keyword>
<feature type="region of interest" description="Disordered" evidence="8">
    <location>
        <begin position="558"/>
        <end position="600"/>
    </location>
</feature>
<dbReference type="InterPro" id="IPR004365">
    <property type="entry name" value="NA-bd_OB_tRNA"/>
</dbReference>
<dbReference type="InterPro" id="IPR002312">
    <property type="entry name" value="Asp/Asn-tRNA-synth_IIb"/>
</dbReference>
<dbReference type="GO" id="GO:0050560">
    <property type="term" value="F:aspartate-tRNA(Asn) ligase activity"/>
    <property type="evidence" value="ECO:0007669"/>
    <property type="project" value="UniProtKB-EC"/>
</dbReference>
<gene>
    <name evidence="7 10" type="primary">aspS</name>
    <name evidence="10" type="ORF">GCM10012284_63080</name>
</gene>
<comment type="subcellular location">
    <subcellularLocation>
        <location evidence="7">Cytoplasm</location>
    </subcellularLocation>
</comment>
<dbReference type="Proteomes" id="UP000656042">
    <property type="component" value="Unassembled WGS sequence"/>
</dbReference>
<evidence type="ECO:0000256" key="8">
    <source>
        <dbReference type="SAM" id="MobiDB-lite"/>
    </source>
</evidence>
<dbReference type="Pfam" id="PF02938">
    <property type="entry name" value="GAD"/>
    <property type="match status" value="1"/>
</dbReference>
<dbReference type="InterPro" id="IPR004524">
    <property type="entry name" value="Asp-tRNA-ligase_1"/>
</dbReference>
<sequence length="600" mass="65405">MIRTHDAGSLRAGDAGTTVTLAGWVARRRDHGGVIFVDLRDGSGVVQVVLREEDAHALRNEFCVKVVGEVTRRPDGNENPELPTGEVEVTADELTVLSEAAPLPLPVDDAITASDDLRLKYRYLDLRRSGPAGALKLRSRANQIAREVLHARDFHEIETPTLTRSTPEGARDFLVPVRLQPGTWYALPQSPQLFKQLLMVAGMERYYQIARCYRDEDFRADRQPEFTQLDIEMSFVTQEDVIELGEELVARLWAELADYTVPRPIPQITWTDAMNRYGSDKPDLRYGVELTELTEYLRGTTFRVFAGAIDAGGYVGAVVMPGGASQTRKELDGWQDWAKARGARGLAYVVLDAETGEPRGPVAKNLSAEHLGGLGDAVGAKPGDAIFFAAATDRREAQELLGAARIEIAKRSGLIDESAWAFCWVVDAPMFERTDEGGWSAVHHPFTSPNAEWMDNFEEAPDRALAYAYDIVVNGNEVGGGSVRIHRGDVQSRVFDLLGIGADEAQDKFGFLLEAFRYGAPPHAGIAIGWDRLCMLLSGSDSIREVIAFPKSRGGLDPLTGAPTPITAQQRQEAGIDAKPKPAAGVPGTDGVAAPVESSS</sequence>
<dbReference type="InterPro" id="IPR006195">
    <property type="entry name" value="aa-tRNA-synth_II"/>
</dbReference>
<feature type="binding site" evidence="7">
    <location>
        <position position="214"/>
    </location>
    <ligand>
        <name>L-aspartate</name>
        <dbReference type="ChEBI" id="CHEBI:29991"/>
    </ligand>
</feature>
<accession>A0A8J3FSX0</accession>
<dbReference type="InterPro" id="IPR047090">
    <property type="entry name" value="AspRS_core"/>
</dbReference>
<evidence type="ECO:0000313" key="11">
    <source>
        <dbReference type="Proteomes" id="UP000656042"/>
    </source>
</evidence>
<evidence type="ECO:0000256" key="7">
    <source>
        <dbReference type="HAMAP-Rule" id="MF_00044"/>
    </source>
</evidence>
<dbReference type="SUPFAM" id="SSF55681">
    <property type="entry name" value="Class II aaRS and biotin synthetases"/>
    <property type="match status" value="1"/>
</dbReference>
<evidence type="ECO:0000256" key="5">
    <source>
        <dbReference type="ARBA" id="ARBA00022917"/>
    </source>
</evidence>
<keyword evidence="4 7" id="KW-0067">ATP-binding</keyword>
<feature type="site" description="Important for tRNA non-discrimination" evidence="7">
    <location>
        <position position="76"/>
    </location>
</feature>
<comment type="similarity">
    <text evidence="1 7">Belongs to the class-II aminoacyl-tRNA synthetase family. Type 1 subfamily.</text>
</comment>
<name>A0A8J3FSX0_9ACTN</name>
<dbReference type="InterPro" id="IPR029351">
    <property type="entry name" value="GAD_dom"/>
</dbReference>
<dbReference type="PROSITE" id="PS50862">
    <property type="entry name" value="AA_TRNA_LIGASE_II"/>
    <property type="match status" value="1"/>
</dbReference>
<dbReference type="GO" id="GO:0005737">
    <property type="term" value="C:cytoplasm"/>
    <property type="evidence" value="ECO:0007669"/>
    <property type="project" value="UniProtKB-SubCell"/>
</dbReference>
<feature type="binding site" evidence="7">
    <location>
        <position position="477"/>
    </location>
    <ligand>
        <name>ATP</name>
        <dbReference type="ChEBI" id="CHEBI:30616"/>
    </ligand>
</feature>
<feature type="binding site" evidence="7">
    <location>
        <position position="223"/>
    </location>
    <ligand>
        <name>ATP</name>
        <dbReference type="ChEBI" id="CHEBI:30616"/>
    </ligand>
</feature>
<dbReference type="GO" id="GO:0005524">
    <property type="term" value="F:ATP binding"/>
    <property type="evidence" value="ECO:0007669"/>
    <property type="project" value="UniProtKB-UniRule"/>
</dbReference>
<evidence type="ECO:0000256" key="2">
    <source>
        <dbReference type="ARBA" id="ARBA00022598"/>
    </source>
</evidence>
<dbReference type="InterPro" id="IPR004115">
    <property type="entry name" value="GAD-like_sf"/>
</dbReference>
<feature type="binding site" evidence="7">
    <location>
        <begin position="529"/>
        <end position="532"/>
    </location>
    <ligand>
        <name>ATP</name>
        <dbReference type="ChEBI" id="CHEBI:30616"/>
    </ligand>
</feature>
<dbReference type="InterPro" id="IPR047089">
    <property type="entry name" value="Asp-tRNA-ligase_1_N"/>
</dbReference>
<evidence type="ECO:0000256" key="1">
    <source>
        <dbReference type="ARBA" id="ARBA00006303"/>
    </source>
</evidence>
<proteinExistence type="inferred from homology"/>
<feature type="binding site" evidence="7">
    <location>
        <position position="443"/>
    </location>
    <ligand>
        <name>L-aspartate</name>
        <dbReference type="ChEBI" id="CHEBI:29991"/>
    </ligand>
</feature>
<reference evidence="10" key="1">
    <citation type="journal article" date="2014" name="Int. J. Syst. Evol. Microbiol.">
        <title>Complete genome sequence of Corynebacterium casei LMG S-19264T (=DSM 44701T), isolated from a smear-ripened cheese.</title>
        <authorList>
            <consortium name="US DOE Joint Genome Institute (JGI-PGF)"/>
            <person name="Walter F."/>
            <person name="Albersmeier A."/>
            <person name="Kalinowski J."/>
            <person name="Ruckert C."/>
        </authorList>
    </citation>
    <scope>NUCLEOTIDE SEQUENCE</scope>
    <source>
        <strain evidence="10">CGMCC 4.7299</strain>
    </source>
</reference>
<dbReference type="GO" id="GO:0004815">
    <property type="term" value="F:aspartate-tRNA ligase activity"/>
    <property type="evidence" value="ECO:0007669"/>
    <property type="project" value="UniProtKB-UniRule"/>
</dbReference>
<dbReference type="PANTHER" id="PTHR22594:SF5">
    <property type="entry name" value="ASPARTATE--TRNA LIGASE, MITOCHONDRIAL"/>
    <property type="match status" value="1"/>
</dbReference>
<dbReference type="AlphaFoldDB" id="A0A8J3FSX0"/>
<dbReference type="InterPro" id="IPR045864">
    <property type="entry name" value="aa-tRNA-synth_II/BPL/LPL"/>
</dbReference>
<dbReference type="InterPro" id="IPR004364">
    <property type="entry name" value="Aa-tRNA-synt_II"/>
</dbReference>
<feature type="domain" description="Aminoacyl-transfer RNA synthetases class-II family profile" evidence="9">
    <location>
        <begin position="135"/>
        <end position="558"/>
    </location>
</feature>
<dbReference type="CDD" id="cd04317">
    <property type="entry name" value="EcAspRS_like_N"/>
    <property type="match status" value="1"/>
</dbReference>
<dbReference type="NCBIfam" id="TIGR00459">
    <property type="entry name" value="aspS_bact"/>
    <property type="match status" value="1"/>
</dbReference>
<reference evidence="10" key="2">
    <citation type="submission" date="2020-09" db="EMBL/GenBank/DDBJ databases">
        <authorList>
            <person name="Sun Q."/>
            <person name="Zhou Y."/>
        </authorList>
    </citation>
    <scope>NUCLEOTIDE SEQUENCE</scope>
    <source>
        <strain evidence="10">CGMCC 4.7299</strain>
    </source>
</reference>
<dbReference type="SUPFAM" id="SSF50249">
    <property type="entry name" value="Nucleic acid-binding proteins"/>
    <property type="match status" value="1"/>
</dbReference>
<comment type="function">
    <text evidence="7">Aspartyl-tRNA synthetase with relaxed tRNA specificity since it is able to aspartylate not only its cognate tRNA(Asp) but also tRNA(Asn). Reaction proceeds in two steps: L-aspartate is first activated by ATP to form Asp-AMP and then transferred to the acceptor end of tRNA(Asp/Asn).</text>
</comment>
<dbReference type="EMBL" id="BMMX01000071">
    <property type="protein sequence ID" value="GGL19848.1"/>
    <property type="molecule type" value="Genomic_DNA"/>
</dbReference>
<dbReference type="GO" id="GO:0006422">
    <property type="term" value="P:aspartyl-tRNA aminoacylation"/>
    <property type="evidence" value="ECO:0007669"/>
    <property type="project" value="UniProtKB-UniRule"/>
</dbReference>
<protein>
    <recommendedName>
        <fullName evidence="7">Aspartate--tRNA(Asp/Asn) ligase</fullName>
        <ecNumber evidence="7">6.1.1.23</ecNumber>
    </recommendedName>
    <alternativeName>
        <fullName evidence="7">Aspartyl-tRNA synthetase</fullName>
        <shortName evidence="7">AspRS</shortName>
    </alternativeName>
    <alternativeName>
        <fullName evidence="7">Non-discriminating aspartyl-tRNA synthetase</fullName>
        <shortName evidence="7">ND-AspRS</shortName>
    </alternativeName>
</protein>
<dbReference type="InterPro" id="IPR012340">
    <property type="entry name" value="NA-bd_OB-fold"/>
</dbReference>